<feature type="domain" description="ABC transporter" evidence="7">
    <location>
        <begin position="2"/>
        <end position="199"/>
    </location>
</feature>
<keyword evidence="2" id="KW-0547">Nucleotide-binding</keyword>
<gene>
    <name evidence="8" type="ORF">C8D93_104248</name>
</gene>
<keyword evidence="5" id="KW-1278">Translocase</keyword>
<proteinExistence type="predicted"/>
<dbReference type="OrthoDB" id="9800654at2"/>
<dbReference type="EMBL" id="QICN01000004">
    <property type="protein sequence ID" value="PXV68550.1"/>
    <property type="molecule type" value="Genomic_DNA"/>
</dbReference>
<dbReference type="GO" id="GO:0005524">
    <property type="term" value="F:ATP binding"/>
    <property type="evidence" value="ECO:0007669"/>
    <property type="project" value="UniProtKB-KW"/>
</dbReference>
<dbReference type="InterPro" id="IPR003593">
    <property type="entry name" value="AAA+_ATPase"/>
</dbReference>
<dbReference type="InterPro" id="IPR003439">
    <property type="entry name" value="ABC_transporter-like_ATP-bd"/>
</dbReference>
<protein>
    <submittedName>
        <fullName evidence="8">Heme exporter protein A</fullName>
    </submittedName>
</protein>
<dbReference type="NCBIfam" id="TIGR01189">
    <property type="entry name" value="ccmA"/>
    <property type="match status" value="1"/>
</dbReference>
<dbReference type="AlphaFoldDB" id="A0A318EEA6"/>
<dbReference type="SUPFAM" id="SSF52540">
    <property type="entry name" value="P-loop containing nucleoside triphosphate hydrolases"/>
    <property type="match status" value="1"/>
</dbReference>
<organism evidence="8 9">
    <name type="scientific">Sinimarinibacterium flocculans</name>
    <dbReference type="NCBI Taxonomy" id="985250"/>
    <lineage>
        <taxon>Bacteria</taxon>
        <taxon>Pseudomonadati</taxon>
        <taxon>Pseudomonadota</taxon>
        <taxon>Gammaproteobacteria</taxon>
        <taxon>Nevskiales</taxon>
        <taxon>Nevskiaceae</taxon>
        <taxon>Sinimarinibacterium</taxon>
    </lineage>
</organism>
<keyword evidence="6" id="KW-0472">Membrane</keyword>
<reference evidence="8 9" key="1">
    <citation type="submission" date="2018-04" db="EMBL/GenBank/DDBJ databases">
        <title>Genomic Encyclopedia of Type Strains, Phase IV (KMG-IV): sequencing the most valuable type-strain genomes for metagenomic binning, comparative biology and taxonomic classification.</title>
        <authorList>
            <person name="Goeker M."/>
        </authorList>
    </citation>
    <scope>NUCLEOTIDE SEQUENCE [LARGE SCALE GENOMIC DNA]</scope>
    <source>
        <strain evidence="8 9">DSM 104150</strain>
    </source>
</reference>
<dbReference type="Proteomes" id="UP000248330">
    <property type="component" value="Unassembled WGS sequence"/>
</dbReference>
<evidence type="ECO:0000256" key="6">
    <source>
        <dbReference type="ARBA" id="ARBA00023136"/>
    </source>
</evidence>
<dbReference type="GO" id="GO:0022857">
    <property type="term" value="F:transmembrane transporter activity"/>
    <property type="evidence" value="ECO:0007669"/>
    <property type="project" value="InterPro"/>
</dbReference>
<accession>A0A318EEA6</accession>
<dbReference type="PROSITE" id="PS50893">
    <property type="entry name" value="ABC_TRANSPORTER_2"/>
    <property type="match status" value="1"/>
</dbReference>
<dbReference type="InterPro" id="IPR027417">
    <property type="entry name" value="P-loop_NTPase"/>
</dbReference>
<keyword evidence="3" id="KW-0201">Cytochrome c-type biogenesis</keyword>
<dbReference type="Gene3D" id="3.40.50.300">
    <property type="entry name" value="P-loop containing nucleotide triphosphate hydrolases"/>
    <property type="match status" value="1"/>
</dbReference>
<dbReference type="RefSeq" id="WP_110265039.1">
    <property type="nucleotide sequence ID" value="NZ_CAKZQT010000014.1"/>
</dbReference>
<dbReference type="InterPro" id="IPR005895">
    <property type="entry name" value="ABC_transptr_haem_export_CcmA"/>
</dbReference>
<dbReference type="Pfam" id="PF00005">
    <property type="entry name" value="ABC_tran"/>
    <property type="match status" value="1"/>
</dbReference>
<evidence type="ECO:0000313" key="8">
    <source>
        <dbReference type="EMBL" id="PXV68550.1"/>
    </source>
</evidence>
<comment type="caution">
    <text evidence="8">The sequence shown here is derived from an EMBL/GenBank/DDBJ whole genome shotgun (WGS) entry which is preliminary data.</text>
</comment>
<evidence type="ECO:0000256" key="1">
    <source>
        <dbReference type="ARBA" id="ARBA00022448"/>
    </source>
</evidence>
<keyword evidence="9" id="KW-1185">Reference proteome</keyword>
<evidence type="ECO:0000256" key="2">
    <source>
        <dbReference type="ARBA" id="ARBA00022741"/>
    </source>
</evidence>
<evidence type="ECO:0000259" key="7">
    <source>
        <dbReference type="PROSITE" id="PS50893"/>
    </source>
</evidence>
<sequence length="199" mass="20941">MLQIDRLSIGRGDRVLFAGLSVALQPGELLHVRGANGCGKTSLLEAIAGLRRCAQGGIRSTPDELARHWIGHRNALSPSLTPRENLQFWAGLNGADTGAADEVLAAVGLGAGVRRRAVRSLSAGQKRRSALARLLLQPRPLWLLDEPLDGLDADGIALIAGLLRDHLHGGGGVIMTSHQPLPAGLPAVRELALDRAGQP</sequence>
<evidence type="ECO:0000313" key="9">
    <source>
        <dbReference type="Proteomes" id="UP000248330"/>
    </source>
</evidence>
<dbReference type="PANTHER" id="PTHR43499:SF1">
    <property type="entry name" value="ABC TRANSPORTER I FAMILY MEMBER 1"/>
    <property type="match status" value="1"/>
</dbReference>
<keyword evidence="4" id="KW-0067">ATP-binding</keyword>
<name>A0A318EEA6_9GAMM</name>
<dbReference type="SMART" id="SM00382">
    <property type="entry name" value="AAA"/>
    <property type="match status" value="1"/>
</dbReference>
<keyword evidence="1" id="KW-0813">Transport</keyword>
<evidence type="ECO:0000256" key="3">
    <source>
        <dbReference type="ARBA" id="ARBA00022748"/>
    </source>
</evidence>
<dbReference type="PANTHER" id="PTHR43499">
    <property type="entry name" value="ABC TRANSPORTER I FAMILY MEMBER 1"/>
    <property type="match status" value="1"/>
</dbReference>
<dbReference type="GO" id="GO:0016887">
    <property type="term" value="F:ATP hydrolysis activity"/>
    <property type="evidence" value="ECO:0007669"/>
    <property type="project" value="InterPro"/>
</dbReference>
<evidence type="ECO:0000256" key="4">
    <source>
        <dbReference type="ARBA" id="ARBA00022840"/>
    </source>
</evidence>
<evidence type="ECO:0000256" key="5">
    <source>
        <dbReference type="ARBA" id="ARBA00022967"/>
    </source>
</evidence>
<dbReference type="GO" id="GO:0017004">
    <property type="term" value="P:cytochrome complex assembly"/>
    <property type="evidence" value="ECO:0007669"/>
    <property type="project" value="UniProtKB-KW"/>
</dbReference>